<dbReference type="InterPro" id="IPR036259">
    <property type="entry name" value="MFS_trans_sf"/>
</dbReference>
<organism evidence="2 3">
    <name type="scientific">Emergomyces africanus</name>
    <dbReference type="NCBI Taxonomy" id="1955775"/>
    <lineage>
        <taxon>Eukaryota</taxon>
        <taxon>Fungi</taxon>
        <taxon>Dikarya</taxon>
        <taxon>Ascomycota</taxon>
        <taxon>Pezizomycotina</taxon>
        <taxon>Eurotiomycetes</taxon>
        <taxon>Eurotiomycetidae</taxon>
        <taxon>Onygenales</taxon>
        <taxon>Ajellomycetaceae</taxon>
        <taxon>Emergomyces</taxon>
    </lineage>
</organism>
<sequence>MTYQTGTLTSTVEFATLASTSAPPLESFPSKSCEAGDPKGTPGVLPSFGDDLELTQATTTSTVFNVSKVKAVTVIITLAGVSFLNTMGSGILIAALARIAKVVRIPEALILWPTAVYALAAGCLLLVFGAIADVGAFCLLYSQLQLAWRRRKI</sequence>
<keyword evidence="3" id="KW-1185">Reference proteome</keyword>
<gene>
    <name evidence="2" type="ORF">ACJ72_04107</name>
</gene>
<comment type="caution">
    <text evidence="2">The sequence shown here is derived from an EMBL/GenBank/DDBJ whole genome shotgun (WGS) entry which is preliminary data.</text>
</comment>
<feature type="transmembrane region" description="Helical" evidence="1">
    <location>
        <begin position="117"/>
        <end position="142"/>
    </location>
</feature>
<reference evidence="2 3" key="1">
    <citation type="submission" date="2015-07" db="EMBL/GenBank/DDBJ databases">
        <title>Emmonsia species relationships and genome sequence.</title>
        <authorList>
            <person name="Cuomo C.A."/>
            <person name="Schwartz I.S."/>
            <person name="Kenyon C."/>
            <person name="de Hoog G.S."/>
            <person name="Govender N.P."/>
            <person name="Botha A."/>
            <person name="Moreno L."/>
            <person name="de Vries M."/>
            <person name="Munoz J.F."/>
            <person name="Stielow J.B."/>
        </authorList>
    </citation>
    <scope>NUCLEOTIDE SEQUENCE [LARGE SCALE GENOMIC DNA]</scope>
    <source>
        <strain evidence="2 3">CBS 136260</strain>
    </source>
</reference>
<dbReference type="Gene3D" id="1.20.1250.20">
    <property type="entry name" value="MFS general substrate transporter like domains"/>
    <property type="match status" value="1"/>
</dbReference>
<dbReference type="SUPFAM" id="SSF103473">
    <property type="entry name" value="MFS general substrate transporter"/>
    <property type="match status" value="1"/>
</dbReference>
<protein>
    <recommendedName>
        <fullName evidence="4">Major facilitator superfamily (MFS) profile domain-containing protein</fullName>
    </recommendedName>
</protein>
<keyword evidence="1" id="KW-0472">Membrane</keyword>
<evidence type="ECO:0000313" key="3">
    <source>
        <dbReference type="Proteomes" id="UP000091918"/>
    </source>
</evidence>
<feature type="transmembrane region" description="Helical" evidence="1">
    <location>
        <begin position="71"/>
        <end position="97"/>
    </location>
</feature>
<accession>A0A1B7NXS5</accession>
<dbReference type="Proteomes" id="UP000091918">
    <property type="component" value="Unassembled WGS sequence"/>
</dbReference>
<dbReference type="EMBL" id="LGUA01000455">
    <property type="protein sequence ID" value="OAX81553.1"/>
    <property type="molecule type" value="Genomic_DNA"/>
</dbReference>
<dbReference type="AlphaFoldDB" id="A0A1B7NXS5"/>
<keyword evidence="1" id="KW-1133">Transmembrane helix</keyword>
<evidence type="ECO:0008006" key="4">
    <source>
        <dbReference type="Google" id="ProtNLM"/>
    </source>
</evidence>
<evidence type="ECO:0000313" key="2">
    <source>
        <dbReference type="EMBL" id="OAX81553.1"/>
    </source>
</evidence>
<keyword evidence="1" id="KW-0812">Transmembrane</keyword>
<evidence type="ECO:0000256" key="1">
    <source>
        <dbReference type="SAM" id="Phobius"/>
    </source>
</evidence>
<name>A0A1B7NXS5_9EURO</name>
<proteinExistence type="predicted"/>
<dbReference type="OrthoDB" id="2130629at2759"/>